<gene>
    <name evidence="3" type="ORF">EKE94_01690</name>
</gene>
<feature type="chain" id="PRO_5019457559" evidence="2">
    <location>
        <begin position="23"/>
        <end position="357"/>
    </location>
</feature>
<dbReference type="Gene3D" id="3.40.190.10">
    <property type="entry name" value="Periplasmic binding protein-like II"/>
    <property type="match status" value="1"/>
</dbReference>
<evidence type="ECO:0000313" key="4">
    <source>
        <dbReference type="Proteomes" id="UP000285908"/>
    </source>
</evidence>
<dbReference type="Gene3D" id="3.40.190.150">
    <property type="entry name" value="Bordetella uptake gene, domain 1"/>
    <property type="match status" value="1"/>
</dbReference>
<evidence type="ECO:0000256" key="1">
    <source>
        <dbReference type="ARBA" id="ARBA00006987"/>
    </source>
</evidence>
<evidence type="ECO:0000313" key="3">
    <source>
        <dbReference type="EMBL" id="RVV99425.1"/>
    </source>
</evidence>
<reference evidence="3 4" key="1">
    <citation type="submission" date="2018-11" db="EMBL/GenBank/DDBJ databases">
        <title>Mesobaculum littorinae gen. nov., sp. nov., isolated from Littorina scabra that represents a novel genus of the order Rhodobacteraceae.</title>
        <authorList>
            <person name="Li F."/>
        </authorList>
    </citation>
    <scope>NUCLEOTIDE SEQUENCE [LARGE SCALE GENOMIC DNA]</scope>
    <source>
        <strain evidence="3 4">M0103</strain>
    </source>
</reference>
<keyword evidence="4" id="KW-1185">Reference proteome</keyword>
<dbReference type="EMBL" id="RQXX01000001">
    <property type="protein sequence ID" value="RVV99425.1"/>
    <property type="molecule type" value="Genomic_DNA"/>
</dbReference>
<protein>
    <submittedName>
        <fullName evidence="3">Tricarboxylate transporter</fullName>
    </submittedName>
</protein>
<dbReference type="InterPro" id="IPR042100">
    <property type="entry name" value="Bug_dom1"/>
</dbReference>
<dbReference type="PANTHER" id="PTHR42928">
    <property type="entry name" value="TRICARBOXYLATE-BINDING PROTEIN"/>
    <property type="match status" value="1"/>
</dbReference>
<dbReference type="OrthoDB" id="9780943at2"/>
<dbReference type="AlphaFoldDB" id="A0A438ALE7"/>
<name>A0A438ALE7_9RHOB</name>
<dbReference type="RefSeq" id="WP_127904867.1">
    <property type="nucleotide sequence ID" value="NZ_RQXX01000001.1"/>
</dbReference>
<dbReference type="InterPro" id="IPR005064">
    <property type="entry name" value="BUG"/>
</dbReference>
<keyword evidence="2" id="KW-0732">Signal</keyword>
<organism evidence="3 4">
    <name type="scientific">Mesobaculum littorinae</name>
    <dbReference type="NCBI Taxonomy" id="2486419"/>
    <lineage>
        <taxon>Bacteria</taxon>
        <taxon>Pseudomonadati</taxon>
        <taxon>Pseudomonadota</taxon>
        <taxon>Alphaproteobacteria</taxon>
        <taxon>Rhodobacterales</taxon>
        <taxon>Roseobacteraceae</taxon>
        <taxon>Mesobaculum</taxon>
    </lineage>
</organism>
<accession>A0A438ALE7</accession>
<proteinExistence type="inferred from homology"/>
<comment type="similarity">
    <text evidence="1">Belongs to the UPF0065 (bug) family.</text>
</comment>
<sequence>MKLKTILLAGAVALGTSLPAATQDLGLNRINATVPFGEGGGSDTLVRAVAPYLSQAFENEPTILVRNEPGGGGIPAANRFSKRASSDGSDFLAMSSSIFIARTLGAPQISFTLDEFVPVFIAPMGPLYYVSPATGATETGDIEGMKGADLVFGGGRQDSADILTVLSFDLLGFDVKSVWGLERGGGRIGFERGEFNLDHQTTAAYMRSVQPLVDEGKAITMMAGGVIAPSGEIVRDPNFPDVPTFIELYEEVHGEPLSGPAYEAYYALTSAAITVGKAIVLPSTASPEVVDAYSRAFEKVIADPEFRAANEKSLGGYDLYTGEDARALWGTVADMSPEAHAWLADWYAEKVGFKLPG</sequence>
<feature type="signal peptide" evidence="2">
    <location>
        <begin position="1"/>
        <end position="22"/>
    </location>
</feature>
<dbReference type="Proteomes" id="UP000285908">
    <property type="component" value="Unassembled WGS sequence"/>
</dbReference>
<dbReference type="PANTHER" id="PTHR42928:SF5">
    <property type="entry name" value="BLR1237 PROTEIN"/>
    <property type="match status" value="1"/>
</dbReference>
<comment type="caution">
    <text evidence="3">The sequence shown here is derived from an EMBL/GenBank/DDBJ whole genome shotgun (WGS) entry which is preliminary data.</text>
</comment>
<evidence type="ECO:0000256" key="2">
    <source>
        <dbReference type="SAM" id="SignalP"/>
    </source>
</evidence>